<name>A0A8W7PS22_ANOCL</name>
<dbReference type="AlphaFoldDB" id="A0A8W7PS22"/>
<protein>
    <submittedName>
        <fullName evidence="1">Uncharacterized protein</fullName>
    </submittedName>
</protein>
<evidence type="ECO:0000313" key="1">
    <source>
        <dbReference type="EnsemblMetazoa" id="ACOM036684-PA.1"/>
    </source>
</evidence>
<dbReference type="Proteomes" id="UP000075882">
    <property type="component" value="Unassembled WGS sequence"/>
</dbReference>
<dbReference type="EnsemblMetazoa" id="ACOM036684-RA">
    <property type="protein sequence ID" value="ACOM036684-PA.1"/>
    <property type="gene ID" value="ACOM036684"/>
</dbReference>
<reference evidence="1" key="1">
    <citation type="submission" date="2022-08" db="UniProtKB">
        <authorList>
            <consortium name="EnsemblMetazoa"/>
        </authorList>
    </citation>
    <scope>IDENTIFICATION</scope>
</reference>
<sequence>MSSLLSASFSLARSCTIDSTVSVACSLSLSSSSYSALKPDLIALSEPSSATLSSSVKHSSSSSRILLCSHQSTEVDCRSCCVRLVRLGLVLAGLLSYPQRPNNGLALCMADDDVDMTKVEMQNCGLVNSNPSKQSSDPPLRSNSNVFFFILLFYLGYNMIEN</sequence>
<organism evidence="1">
    <name type="scientific">Anopheles coluzzii</name>
    <name type="common">African malaria mosquito</name>
    <dbReference type="NCBI Taxonomy" id="1518534"/>
    <lineage>
        <taxon>Eukaryota</taxon>
        <taxon>Metazoa</taxon>
        <taxon>Ecdysozoa</taxon>
        <taxon>Arthropoda</taxon>
        <taxon>Hexapoda</taxon>
        <taxon>Insecta</taxon>
        <taxon>Pterygota</taxon>
        <taxon>Neoptera</taxon>
        <taxon>Endopterygota</taxon>
        <taxon>Diptera</taxon>
        <taxon>Nematocera</taxon>
        <taxon>Culicoidea</taxon>
        <taxon>Culicidae</taxon>
        <taxon>Anophelinae</taxon>
        <taxon>Anopheles</taxon>
    </lineage>
</organism>
<accession>A0A8W7PS22</accession>
<proteinExistence type="predicted"/>